<dbReference type="InterPro" id="IPR026444">
    <property type="entry name" value="Secre_tail"/>
</dbReference>
<keyword evidence="4" id="KW-1185">Reference proteome</keyword>
<dbReference type="RefSeq" id="WP_004370043.1">
    <property type="nucleotide sequence ID" value="NZ_GL833119.1"/>
</dbReference>
<dbReference type="InterPro" id="IPR005201">
    <property type="entry name" value="TIM_ENGase"/>
</dbReference>
<dbReference type="STRING" id="28134.SAMN05444288_1495"/>
<dbReference type="Proteomes" id="UP000005580">
    <property type="component" value="Unassembled WGS sequence"/>
</dbReference>
<dbReference type="SUPFAM" id="SSF49899">
    <property type="entry name" value="Concanavalin A-like lectins/glucanases"/>
    <property type="match status" value="1"/>
</dbReference>
<dbReference type="PANTHER" id="PTHR13246:SF1">
    <property type="entry name" value="CYTOSOLIC ENDO-BETA-N-ACETYLGLUCOSAMINIDASE"/>
    <property type="match status" value="1"/>
</dbReference>
<feature type="signal peptide" evidence="1">
    <location>
        <begin position="1"/>
        <end position="19"/>
    </location>
</feature>
<gene>
    <name evidence="3" type="ORF">HMPREF0663_11861</name>
</gene>
<evidence type="ECO:0000313" key="3">
    <source>
        <dbReference type="EMBL" id="EFZ36948.1"/>
    </source>
</evidence>
<dbReference type="InterPro" id="IPR032979">
    <property type="entry name" value="ENGase"/>
</dbReference>
<evidence type="ECO:0000256" key="1">
    <source>
        <dbReference type="SAM" id="SignalP"/>
    </source>
</evidence>
<protein>
    <submittedName>
        <fullName evidence="3">Glycosyl hydrolase family 85</fullName>
    </submittedName>
</protein>
<dbReference type="eggNOG" id="COG4724">
    <property type="taxonomic scope" value="Bacteria"/>
</dbReference>
<dbReference type="PANTHER" id="PTHR13246">
    <property type="entry name" value="ENDO BETA N-ACETYLGLUCOSAMINIDASE"/>
    <property type="match status" value="1"/>
</dbReference>
<keyword evidence="3" id="KW-0378">Hydrolase</keyword>
<dbReference type="Pfam" id="PF13385">
    <property type="entry name" value="Laminin_G_3"/>
    <property type="match status" value="1"/>
</dbReference>
<dbReference type="EMBL" id="AEPE02000005">
    <property type="protein sequence ID" value="EFZ36948.1"/>
    <property type="molecule type" value="Genomic_DNA"/>
</dbReference>
<feature type="chain" id="PRO_5003221507" evidence="1">
    <location>
        <begin position="20"/>
        <end position="1260"/>
    </location>
</feature>
<keyword evidence="1" id="KW-0732">Signal</keyword>
<dbReference type="Gene3D" id="3.20.20.80">
    <property type="entry name" value="Glycosidases"/>
    <property type="match status" value="1"/>
</dbReference>
<dbReference type="InterPro" id="IPR013320">
    <property type="entry name" value="ConA-like_dom_sf"/>
</dbReference>
<evidence type="ECO:0000259" key="2">
    <source>
        <dbReference type="Pfam" id="PF03644"/>
    </source>
</evidence>
<reference evidence="3" key="1">
    <citation type="submission" date="2011-01" db="EMBL/GenBank/DDBJ databases">
        <authorList>
            <person name="Muzny D."/>
            <person name="Qin X."/>
            <person name="Buhay C."/>
            <person name="Dugan-Rocha S."/>
            <person name="Ding Y."/>
            <person name="Chen G."/>
            <person name="Hawes A."/>
            <person name="Holder M."/>
            <person name="Jhangiani S."/>
            <person name="Johnson A."/>
            <person name="Khan Z."/>
            <person name="Li Z."/>
            <person name="Liu W."/>
            <person name="Liu X."/>
            <person name="Perez L."/>
            <person name="Shen H."/>
            <person name="Wang Q."/>
            <person name="Watt J."/>
            <person name="Xi L."/>
            <person name="Xin Y."/>
            <person name="Zhou J."/>
            <person name="Deng J."/>
            <person name="Jiang H."/>
            <person name="Liu Y."/>
            <person name="Qu J."/>
            <person name="Song X.-Z."/>
            <person name="Zhang L."/>
            <person name="Villasana D."/>
            <person name="Johnson A."/>
            <person name="Liu J."/>
            <person name="Liyanage D."/>
            <person name="Lorensuhewa L."/>
            <person name="Robinson T."/>
            <person name="Song A."/>
            <person name="Song B.-B."/>
            <person name="Dinh H."/>
            <person name="Thornton R."/>
            <person name="Coyle M."/>
            <person name="Francisco L."/>
            <person name="Jackson L."/>
            <person name="Javaid M."/>
            <person name="Korchina V."/>
            <person name="Kovar C."/>
            <person name="Mata R."/>
            <person name="Mathew T."/>
            <person name="Ngo R."/>
            <person name="Nguyen L."/>
            <person name="Nguyen N."/>
            <person name="Okwuonu G."/>
            <person name="Ongeri F."/>
            <person name="Pham C."/>
            <person name="Simmons D."/>
            <person name="Wilczek-Boney K."/>
            <person name="Hale W."/>
            <person name="Jakkamsetti A."/>
            <person name="Pham P."/>
            <person name="Ruth R."/>
            <person name="San Lucas F."/>
            <person name="Warren J."/>
            <person name="Zhang J."/>
            <person name="Zhao Z."/>
            <person name="Zhou C."/>
            <person name="Zhu D."/>
            <person name="Lee S."/>
            <person name="Bess C."/>
            <person name="Blankenburg K."/>
            <person name="Forbes L."/>
            <person name="Fu Q."/>
            <person name="Gubbala S."/>
            <person name="Hirani K."/>
            <person name="Jayaseelan J.C."/>
            <person name="Lara F."/>
            <person name="Munidasa M."/>
            <person name="Palculict T."/>
            <person name="Patil S."/>
            <person name="Pu L.-L."/>
            <person name="Saada N."/>
            <person name="Tang L."/>
            <person name="Weissenberger G."/>
            <person name="Zhu Y."/>
            <person name="Hemphill L."/>
            <person name="Shang Y."/>
            <person name="Youmans B."/>
            <person name="Ayvaz T."/>
            <person name="Ross M."/>
            <person name="Santibanez J."/>
            <person name="Aqrawi P."/>
            <person name="Gross S."/>
            <person name="Joshi V."/>
            <person name="Fowler G."/>
            <person name="Nazareth L."/>
            <person name="Reid J."/>
            <person name="Worley K."/>
            <person name="Petrosino J."/>
            <person name="Highlander S."/>
            <person name="Gibbs R."/>
        </authorList>
    </citation>
    <scope>NUCLEOTIDE SEQUENCE [LARGE SCALE GENOMIC DNA]</scope>
    <source>
        <strain evidence="3">ATCC 33269</strain>
    </source>
</reference>
<dbReference type="GO" id="GO:0033925">
    <property type="term" value="F:mannosyl-glycoprotein endo-beta-N-acetylglucosaminidase activity"/>
    <property type="evidence" value="ECO:0007669"/>
    <property type="project" value="InterPro"/>
</dbReference>
<dbReference type="GO" id="GO:0005975">
    <property type="term" value="P:carbohydrate metabolic process"/>
    <property type="evidence" value="ECO:0007669"/>
    <property type="project" value="UniProtKB-ARBA"/>
</dbReference>
<feature type="domain" description="Cytosolic endo-beta-N-acetylglucosaminidase TIM barrel" evidence="2">
    <location>
        <begin position="114"/>
        <end position="428"/>
    </location>
</feature>
<name>E7RRR0_9BACT</name>
<dbReference type="AlphaFoldDB" id="E7RRR0"/>
<dbReference type="GO" id="GO:0005829">
    <property type="term" value="C:cytosol"/>
    <property type="evidence" value="ECO:0007669"/>
    <property type="project" value="UniProtKB-SubCell"/>
</dbReference>
<organism evidence="3 4">
    <name type="scientific">Hoylesella oralis ATCC 33269</name>
    <dbReference type="NCBI Taxonomy" id="873533"/>
    <lineage>
        <taxon>Bacteria</taxon>
        <taxon>Pseudomonadati</taxon>
        <taxon>Bacteroidota</taxon>
        <taxon>Bacteroidia</taxon>
        <taxon>Bacteroidales</taxon>
        <taxon>Prevotellaceae</taxon>
        <taxon>Hoylesella</taxon>
    </lineage>
</organism>
<dbReference type="Gene3D" id="2.60.120.260">
    <property type="entry name" value="Galactose-binding domain-like"/>
    <property type="match status" value="1"/>
</dbReference>
<evidence type="ECO:0000313" key="4">
    <source>
        <dbReference type="Proteomes" id="UP000005580"/>
    </source>
</evidence>
<sequence>MRKHLLLAGVLLCATNLFAQRSPSHPLDIKDSESNLSTYLEKWLGGTIDRPEGVSEMDDQFYISRVRPLKRIVDGDYQVHSNVDRNRKMCIWVPLDDPTTKWKSLPRYCFEGDNFSMWSYIDIHGNWTSPWIRSTAGLTDVAHKNGVTVGCVLSIPWAARVAIYNGASYGSEYTKILSQLTATDTQGKYKHAAELVKMMKYYGVNAIGVNSEFYTSQSGIEKLIGFFVACHKEAEKIGWEFQVHWYDGTNESGSIRFDAGLGDHNKKMFGDKDNISVDMMFANYNWRDGTLQNSVTKAKELGRNSYDYYAGFDIQGRALRNNYWSALKNNAISIGFWGAHAQSLIHQSATDDGTSDIAIQKAYLLKQELLFSGGNHNPALLPDINTHCTLANASLKNFHGLATFLSAKSTIQSVPFVSRFNLGNGLKFYNEGKVAFDHKWYNLNTQDFMPTWRWWITDKNDQVTQADLANFVKAELTFDEAYWGGSCLRLHGKTAFSRVKLFKTLLKVQPDYELSLVYKLKKGMQTHAKLFVALKGKTNEYKEYMLPNATAEDQWTTAKVKVSELGLGADDEIAMLGIAVENAPEDYDMYVGEMAVRNPSDVFSTTKAPAIKEVKVLRGRYNACDFKIRYASKEEAKGEKTYNDEVGTWYYEIYFKQKGQKEQLLTATTSWAAYVIDAPMVPSLDNRQGQFGVRAVSPDGIHGSEIVWSEMTEVPYDQPNSEVVCDKQVIKPNEDFTLSFMDVLQQPAQEWKILDSQTGAVVASTTGVTKFTTKIDKEGVYDLQFTDSKGTQTTIRGKVVISPLETGAVPEVTGITADKAKADQGEEVKYTYTSKDGTGKVSRALYLKDPNMFMIPAEVQEGKDYSYALWFKAESFSHDKQGTNLINKNTVRDAWPHNNWGDLWVQIRPEWKGDKLHVANEVSFNTMGWTAHDSPNENMMSTGYSITPGVWYHLVVTHNNGNMQTMYLNGKQVAQTVFTDSKRRKDVGQSDPRVQWHEPANIFIGGGGVYKAGFNGWIDEVQVWDHELTQEEVLSSMKGFKENEVPTGLKAYYTFEEKIEGGTFNSLGKAGTQPGKVVAMVSSGGEQTGNASYEPQKGSNEELGYPGITGTLEVITTADWTLEDATLVSKNDHSTIVKYGSQGKKNIGVTLKNRWGEGTKMVSEIVEISDKTTGIGSVDAETGLSVYPNPFVESVNLRFAEGGNYAVNILGSTGTLLQRNNFNVSAGQIVNVAVNGANGVYFVQIVKNGKTYKTIKVIKK</sequence>
<comment type="caution">
    <text evidence="3">The sequence shown here is derived from an EMBL/GenBank/DDBJ whole genome shotgun (WGS) entry which is preliminary data.</text>
</comment>
<accession>E7RRR0</accession>
<proteinExistence type="predicted"/>
<dbReference type="NCBIfam" id="TIGR04183">
    <property type="entry name" value="Por_Secre_tail"/>
    <property type="match status" value="1"/>
</dbReference>
<dbReference type="Pfam" id="PF03644">
    <property type="entry name" value="Glyco_hydro_85"/>
    <property type="match status" value="1"/>
</dbReference>
<dbReference type="HOGENOM" id="CLU_265988_0_0_10"/>
<dbReference type="Gene3D" id="2.60.120.200">
    <property type="match status" value="1"/>
</dbReference>